<comment type="function">
    <text evidence="4">Lytic transglycosylase with a strong preference for naked glycan strands that lack stem peptides.</text>
</comment>
<feature type="domain" description="SPOR" evidence="7">
    <location>
        <begin position="206"/>
        <end position="282"/>
    </location>
</feature>
<dbReference type="PANTHER" id="PTHR34183">
    <property type="entry name" value="ENDOLYTIC PEPTIDOGLYCAN TRANSGLYCOSYLASE RLPA"/>
    <property type="match status" value="1"/>
</dbReference>
<dbReference type="Proteomes" id="UP000077875">
    <property type="component" value="Chromosome"/>
</dbReference>
<reference evidence="8 9" key="1">
    <citation type="submission" date="2016-04" db="EMBL/GenBank/DDBJ databases">
        <title>Complete Genome Sequence of Halotalea alkalilenta IHB B 13600.</title>
        <authorList>
            <person name="Swarnkar M.K."/>
            <person name="Sharma A."/>
            <person name="Kaushal K."/>
            <person name="Soni R."/>
            <person name="Rana S."/>
            <person name="Singh A.K."/>
            <person name="Gulati A."/>
        </authorList>
    </citation>
    <scope>NUCLEOTIDE SEQUENCE [LARGE SCALE GENOMIC DNA]</scope>
    <source>
        <strain evidence="8 9">IHB B 13600</strain>
    </source>
</reference>
<dbReference type="STRING" id="376489.A5892_10725"/>
<feature type="chain" id="PRO_5009986343" description="Endolytic peptidoglycan transglycosylase RlpA" evidence="6">
    <location>
        <begin position="21"/>
        <end position="284"/>
    </location>
</feature>
<keyword evidence="4" id="KW-1003">Cell membrane</keyword>
<dbReference type="GO" id="GO:0042834">
    <property type="term" value="F:peptidoglycan binding"/>
    <property type="evidence" value="ECO:0007669"/>
    <property type="project" value="InterPro"/>
</dbReference>
<keyword evidence="4" id="KW-0449">Lipoprotein</keyword>
<keyword evidence="1 6" id="KW-0732">Signal</keyword>
<evidence type="ECO:0000313" key="9">
    <source>
        <dbReference type="Proteomes" id="UP000077875"/>
    </source>
</evidence>
<proteinExistence type="inferred from homology"/>
<name>A0A172YKU7_9GAMM</name>
<evidence type="ECO:0000256" key="4">
    <source>
        <dbReference type="HAMAP-Rule" id="MF_02071"/>
    </source>
</evidence>
<dbReference type="EMBL" id="CP015243">
    <property type="protein sequence ID" value="ANF59615.1"/>
    <property type="molecule type" value="Genomic_DNA"/>
</dbReference>
<gene>
    <name evidence="4" type="primary">rlpA</name>
    <name evidence="8" type="ORF">A5892_10725</name>
</gene>
<evidence type="ECO:0000256" key="5">
    <source>
        <dbReference type="RuleBase" id="RU003495"/>
    </source>
</evidence>
<evidence type="ECO:0000256" key="3">
    <source>
        <dbReference type="ARBA" id="ARBA00023316"/>
    </source>
</evidence>
<dbReference type="GO" id="GO:0005886">
    <property type="term" value="C:plasma membrane"/>
    <property type="evidence" value="ECO:0007669"/>
    <property type="project" value="UniProtKB-SubCell"/>
</dbReference>
<dbReference type="EC" id="4.2.2.-" evidence="4"/>
<dbReference type="Gene3D" id="2.40.40.10">
    <property type="entry name" value="RlpA-like domain"/>
    <property type="match status" value="1"/>
</dbReference>
<evidence type="ECO:0000256" key="6">
    <source>
        <dbReference type="SAM" id="SignalP"/>
    </source>
</evidence>
<dbReference type="PANTHER" id="PTHR34183:SF1">
    <property type="entry name" value="ENDOLYTIC PEPTIDOGLYCAN TRANSGLYCOSYLASE RLPA"/>
    <property type="match status" value="1"/>
</dbReference>
<dbReference type="CDD" id="cd22268">
    <property type="entry name" value="DPBB_RlpA-like"/>
    <property type="match status" value="1"/>
</dbReference>
<dbReference type="KEGG" id="haa:A5892_10725"/>
<evidence type="ECO:0000313" key="8">
    <source>
        <dbReference type="EMBL" id="ANF59615.1"/>
    </source>
</evidence>
<dbReference type="Pfam" id="PF05036">
    <property type="entry name" value="SPOR"/>
    <property type="match status" value="1"/>
</dbReference>
<evidence type="ECO:0000259" key="7">
    <source>
        <dbReference type="PROSITE" id="PS51724"/>
    </source>
</evidence>
<dbReference type="FunFam" id="2.40.40.10:FF:000003">
    <property type="entry name" value="Endolytic peptidoglycan transglycosylase RlpA"/>
    <property type="match status" value="1"/>
</dbReference>
<dbReference type="Pfam" id="PF03330">
    <property type="entry name" value="DPBB_1"/>
    <property type="match status" value="1"/>
</dbReference>
<dbReference type="InterPro" id="IPR012997">
    <property type="entry name" value="RplA"/>
</dbReference>
<evidence type="ECO:0000256" key="1">
    <source>
        <dbReference type="ARBA" id="ARBA00022729"/>
    </source>
</evidence>
<dbReference type="GO" id="GO:0000270">
    <property type="term" value="P:peptidoglycan metabolic process"/>
    <property type="evidence" value="ECO:0007669"/>
    <property type="project" value="UniProtKB-UniRule"/>
</dbReference>
<dbReference type="GO" id="GO:0071555">
    <property type="term" value="P:cell wall organization"/>
    <property type="evidence" value="ECO:0007669"/>
    <property type="project" value="UniProtKB-KW"/>
</dbReference>
<sequence length="284" mass="29940">MKGCGALACVLVLLGGCASGGGSGRYASSQDAYPTDGRDLSQVPDAVPKVEPLAASGNRPVYQVLGKSYQVMSDARGYSATGIASFYGTKFHGYDTASGERYDMYAMSAAHRSLPLPTYARVTNLDNQRSVIVKVNDRGPFHDDRLIDLSYAAAYRLDVLARGTARVKVEAIDPASWPGEQDVRRIASTPTSTPAAPPSAGIDRSAPSGAPIFLQVAALGSAQNAARLRDSLQSRLSQPVRISENGALHRVQVGPFTDPTALETVRARLAEAGYLDPLLVNGSG</sequence>
<dbReference type="PROSITE" id="PS51724">
    <property type="entry name" value="SPOR"/>
    <property type="match status" value="1"/>
</dbReference>
<protein>
    <recommendedName>
        <fullName evidence="4">Endolytic peptidoglycan transglycosylase RlpA</fullName>
        <ecNumber evidence="4">4.2.2.-</ecNumber>
    </recommendedName>
</protein>
<comment type="subcellular location">
    <subcellularLocation>
        <location evidence="4">Cell membrane</location>
        <topology evidence="4">Lipid-anchor</topology>
    </subcellularLocation>
</comment>
<keyword evidence="9" id="KW-1185">Reference proteome</keyword>
<dbReference type="InterPro" id="IPR034718">
    <property type="entry name" value="RlpA"/>
</dbReference>
<dbReference type="InterPro" id="IPR036680">
    <property type="entry name" value="SPOR-like_sf"/>
</dbReference>
<keyword evidence="2 4" id="KW-0456">Lyase</keyword>
<dbReference type="InterPro" id="IPR009009">
    <property type="entry name" value="RlpA-like_DPBB"/>
</dbReference>
<keyword evidence="4" id="KW-0564">Palmitate</keyword>
<dbReference type="NCBIfam" id="TIGR00413">
    <property type="entry name" value="rlpA"/>
    <property type="match status" value="1"/>
</dbReference>
<dbReference type="SUPFAM" id="SSF110997">
    <property type="entry name" value="Sporulation related repeat"/>
    <property type="match status" value="1"/>
</dbReference>
<dbReference type="PROSITE" id="PS51257">
    <property type="entry name" value="PROKAR_LIPOPROTEIN"/>
    <property type="match status" value="1"/>
</dbReference>
<dbReference type="HAMAP" id="MF_02071">
    <property type="entry name" value="RlpA"/>
    <property type="match status" value="1"/>
</dbReference>
<accession>A0A172YKU7</accession>
<keyword evidence="3 4" id="KW-0961">Cell wall biogenesis/degradation</keyword>
<keyword evidence="4" id="KW-0472">Membrane</keyword>
<organism evidence="8 9">
    <name type="scientific">Halotalea alkalilenta</name>
    <dbReference type="NCBI Taxonomy" id="376489"/>
    <lineage>
        <taxon>Bacteria</taxon>
        <taxon>Pseudomonadati</taxon>
        <taxon>Pseudomonadota</taxon>
        <taxon>Gammaproteobacteria</taxon>
        <taxon>Oceanospirillales</taxon>
        <taxon>Halomonadaceae</taxon>
        <taxon>Halotalea</taxon>
    </lineage>
</organism>
<dbReference type="Gene3D" id="3.30.70.1070">
    <property type="entry name" value="Sporulation related repeat"/>
    <property type="match status" value="1"/>
</dbReference>
<dbReference type="GO" id="GO:0008932">
    <property type="term" value="F:lytic endotransglycosylase activity"/>
    <property type="evidence" value="ECO:0007669"/>
    <property type="project" value="UniProtKB-UniRule"/>
</dbReference>
<dbReference type="InterPro" id="IPR036908">
    <property type="entry name" value="RlpA-like_sf"/>
</dbReference>
<comment type="similarity">
    <text evidence="4 5">Belongs to the RlpA family.</text>
</comment>
<dbReference type="InterPro" id="IPR007730">
    <property type="entry name" value="SPOR-like_dom"/>
</dbReference>
<dbReference type="AlphaFoldDB" id="A0A172YKU7"/>
<feature type="signal peptide" evidence="6">
    <location>
        <begin position="1"/>
        <end position="20"/>
    </location>
</feature>
<dbReference type="SUPFAM" id="SSF50685">
    <property type="entry name" value="Barwin-like endoglucanases"/>
    <property type="match status" value="1"/>
</dbReference>
<dbReference type="GO" id="GO:0009279">
    <property type="term" value="C:cell outer membrane"/>
    <property type="evidence" value="ECO:0007669"/>
    <property type="project" value="TreeGrafter"/>
</dbReference>
<evidence type="ECO:0000256" key="2">
    <source>
        <dbReference type="ARBA" id="ARBA00023239"/>
    </source>
</evidence>